<evidence type="ECO:0000256" key="1">
    <source>
        <dbReference type="SAM" id="MobiDB-lite"/>
    </source>
</evidence>
<name>R4T9B1_9CAUD</name>
<dbReference type="GeneID" id="16194181"/>
<keyword evidence="3" id="KW-1185">Reference proteome</keyword>
<dbReference type="InterPro" id="IPR036890">
    <property type="entry name" value="HATPase_C_sf"/>
</dbReference>
<dbReference type="KEGG" id="vg:16194181"/>
<dbReference type="Gene3D" id="3.30.565.10">
    <property type="entry name" value="Histidine kinase-like ATPase, C-terminal domain"/>
    <property type="match status" value="1"/>
</dbReference>
<feature type="region of interest" description="Disordered" evidence="1">
    <location>
        <begin position="603"/>
        <end position="623"/>
    </location>
</feature>
<evidence type="ECO:0000313" key="3">
    <source>
        <dbReference type="Proteomes" id="UP000202786"/>
    </source>
</evidence>
<accession>R4T9B1</accession>
<organism evidence="2 3">
    <name type="scientific">Halogranum tailed virus 1</name>
    <dbReference type="NCBI Taxonomy" id="1273749"/>
    <lineage>
        <taxon>Viruses</taxon>
        <taxon>Duplodnaviria</taxon>
        <taxon>Heunggongvirae</taxon>
        <taxon>Uroviricota</taxon>
        <taxon>Caudoviricetes</taxon>
        <taxon>Thumleimavirales</taxon>
        <taxon>Halomagnusviridae</taxon>
        <taxon>Hagravirus</taxon>
        <taxon>Hagravirus capitaneum</taxon>
        <taxon>Hagravirus HGTV1</taxon>
    </lineage>
</organism>
<proteinExistence type="predicted"/>
<sequence>MSSEQDAAKTDDEFAQYRSTAGAEVKTADVASDTHPLKAEIGDQKERIYDAKIAGERFVQFYDDSAAAIREYLSNAETACIRRARHELLDAGVSEQDIPSNVADLIEMAQEVAGYEPLIEVTYNRKSDETRLVIEDNGIGISVEEYQVLQRIGYSTSHGNGERLGQFGMGFMSGFQLTSIHGAFRMFTRSYLTEEAYSTVEYVANCEYLDGAPETYGTRFEFPEFGEAAKEIHIPAKVAEYAEGMRVPVLYRDFNSSGQETAESDDFLPRNIEDDYSDDSLVVTFENDYFKAVMSPDKPTNRPNSHELVTYNVTMPIRRNLDSWSTNDKFEAPWKWDFRGKKEDGPIVKCESDASVEGLVPVENSKYDNMIQEQQAKHLPMSDVPDDAIVMPGPASSRDSYMGGHDDFWKYVSECLNEAWAEIAKERFENLSSWDDFKALERDEKNALYRAYSQFGPSYGTNDPDNIQETLEDAFGVTVPKDVCEKIDKSRKSLMVVPRGHNQAHHKKPAKRNKKKIWQIIDEAPDGVYMGKSVSQKKAEIAWGLGDTHVIRIQPDDGQTSKERYAELEELWGFKKLKDLPNSKLKERLPNLDDDVAEEWENADYVNNTSSSGGRRTSRDPTTKRIKVRVGKRSHRYFSRSKVSYIVDQLENDDGIRAGNYTVKKLIIYDQTKVGSTPSTRHADKYGEPGIAVAAVPKYVYNYLKDKKNVYTDYDSLKDELVQDELDEYDNSETLIFASSEVFNEYESNEQELVSLLNEHSDAGLNEDADIEVYSTSDAKNISHAQGTDFNAKVVSVNGNRAARGLSEADYKLNLVDLKFAREVPEMDFDAPEFKQVFGRKKYLDADSAKMNRGIEIVKACGGKWPSQQD</sequence>
<reference evidence="2 3" key="1">
    <citation type="submission" date="2012-12" db="EMBL/GenBank/DDBJ databases">
        <authorList>
            <person name="Sencilo A."/>
            <person name="Jacobs-Sera D."/>
            <person name="Russell D.A."/>
            <person name="Ko C."/>
            <person name="Atanasova N."/>
            <person name="Osterlund E."/>
            <person name="Oksanen H.M."/>
            <person name="Bamford D.H."/>
            <person name="Hatfull G.F."/>
            <person name="Roine E."/>
            <person name="Hendrix R.W."/>
        </authorList>
    </citation>
    <scope>NUCLEOTIDE SEQUENCE [LARGE SCALE GENOMIC DNA]</scope>
</reference>
<dbReference type="RefSeq" id="YP_008059378.1">
    <property type="nucleotide sequence ID" value="NC_021328.1"/>
</dbReference>
<dbReference type="SUPFAM" id="SSF55874">
    <property type="entry name" value="ATPase domain of HSP90 chaperone/DNA topoisomerase II/histidine kinase"/>
    <property type="match status" value="1"/>
</dbReference>
<protein>
    <submittedName>
        <fullName evidence="2">Uncharacterized protein</fullName>
    </submittedName>
</protein>
<dbReference type="Proteomes" id="UP000202786">
    <property type="component" value="Segment"/>
</dbReference>
<dbReference type="Pfam" id="PF13589">
    <property type="entry name" value="HATPase_c_3"/>
    <property type="match status" value="1"/>
</dbReference>
<evidence type="ECO:0000313" key="2">
    <source>
        <dbReference type="EMBL" id="AGM11500.1"/>
    </source>
</evidence>
<dbReference type="EMBL" id="KC292026">
    <property type="protein sequence ID" value="AGM11500.1"/>
    <property type="molecule type" value="Genomic_DNA"/>
</dbReference>
<gene>
    <name evidence="2" type="primary">203</name>
    <name evidence="2" type="ORF">HGTV1_203</name>
</gene>